<evidence type="ECO:0000256" key="1">
    <source>
        <dbReference type="SAM" id="MobiDB-lite"/>
    </source>
</evidence>
<evidence type="ECO:0000313" key="2">
    <source>
        <dbReference type="EMBL" id="QOT73654.1"/>
    </source>
</evidence>
<evidence type="ECO:0000313" key="3">
    <source>
        <dbReference type="Proteomes" id="UP000593663"/>
    </source>
</evidence>
<accession>A0A4Q4IW98</accession>
<dbReference type="RefSeq" id="WP_025549459.1">
    <property type="nucleotide sequence ID" value="NZ_BATN01000044.1"/>
</dbReference>
<reference evidence="3" key="1">
    <citation type="submission" date="2020-08" db="EMBL/GenBank/DDBJ databases">
        <title>Complete genome sequence of Sphingobium barthaii strain KK22, a high-molecular-weight polycyclic aromatic hydrocarbon-degrading soil bacterium.</title>
        <authorList>
            <person name="Mori J.F."/>
            <person name="Kanaly R.A."/>
        </authorList>
    </citation>
    <scope>NUCLEOTIDE SEQUENCE [LARGE SCALE GENOMIC DNA]</scope>
    <source>
        <strain evidence="3">KK22</strain>
    </source>
</reference>
<dbReference type="EMBL" id="CP060036">
    <property type="protein sequence ID" value="QOT73654.1"/>
    <property type="molecule type" value="Genomic_DNA"/>
</dbReference>
<dbReference type="Proteomes" id="UP000593663">
    <property type="component" value="Chromosome 2"/>
</dbReference>
<proteinExistence type="predicted"/>
<gene>
    <name evidence="2" type="ORF">H5V43_20845</name>
</gene>
<name>A0A4Q4IW98_SPHSA</name>
<dbReference type="AlphaFoldDB" id="A0A4Q4IW98"/>
<sequence>MSQVESLALAGSAAVPSDKEDAVPDQIVSIGLLTAKDLELLGQGFRRHFPIQDDDLFKDLLAKLDELPARPEPRAKDRR</sequence>
<protein>
    <submittedName>
        <fullName evidence="2">Uncharacterized protein</fullName>
    </submittedName>
</protein>
<dbReference type="KEGG" id="sbar:H5V43_20845"/>
<feature type="region of interest" description="Disordered" evidence="1">
    <location>
        <begin position="1"/>
        <end position="21"/>
    </location>
</feature>
<organism evidence="2 3">
    <name type="scientific">Sphingobium fuliginis (strain ATCC 27551)</name>
    <dbReference type="NCBI Taxonomy" id="336203"/>
    <lineage>
        <taxon>Bacteria</taxon>
        <taxon>Pseudomonadati</taxon>
        <taxon>Pseudomonadota</taxon>
        <taxon>Alphaproteobacteria</taxon>
        <taxon>Sphingomonadales</taxon>
        <taxon>Sphingomonadaceae</taxon>
        <taxon>Sphingobium</taxon>
    </lineage>
</organism>